<keyword evidence="6" id="KW-0597">Phosphoprotein</keyword>
<dbReference type="InterPro" id="IPR001789">
    <property type="entry name" value="Sig_transdc_resp-reg_receiver"/>
</dbReference>
<dbReference type="InterPro" id="IPR018062">
    <property type="entry name" value="HTH_AraC-typ_CS"/>
</dbReference>
<dbReference type="PROSITE" id="PS01124">
    <property type="entry name" value="HTH_ARAC_FAMILY_2"/>
    <property type="match status" value="1"/>
</dbReference>
<reference evidence="9 10" key="1">
    <citation type="journal article" date="2021" name="Int. J. Syst. Evol. Microbiol.">
        <title>Clostridium zeae sp. nov., isolated from corn silage.</title>
        <authorList>
            <person name="Kobayashi H."/>
            <person name="Tanizawa Y."/>
            <person name="Yagura M."/>
            <person name="Sakamoto M."/>
            <person name="Ohkuma M."/>
            <person name="Tohno M."/>
        </authorList>
    </citation>
    <scope>NUCLEOTIDE SEQUENCE [LARGE SCALE GENOMIC DNA]</scope>
    <source>
        <strain evidence="9 10">CSC2</strain>
    </source>
</reference>
<evidence type="ECO:0000256" key="4">
    <source>
        <dbReference type="ARBA" id="ARBA00023163"/>
    </source>
</evidence>
<proteinExistence type="predicted"/>
<feature type="domain" description="HTH araC/xylS-type" evidence="7">
    <location>
        <begin position="420"/>
        <end position="518"/>
    </location>
</feature>
<evidence type="ECO:0000313" key="10">
    <source>
        <dbReference type="Proteomes" id="UP000663802"/>
    </source>
</evidence>
<comment type="caution">
    <text evidence="9">The sequence shown here is derived from an EMBL/GenBank/DDBJ whole genome shotgun (WGS) entry which is preliminary data.</text>
</comment>
<name>A0ABQ1E8K2_9CLOT</name>
<dbReference type="EMBL" id="BMBA01000001">
    <property type="protein sequence ID" value="GFZ31088.1"/>
    <property type="molecule type" value="Genomic_DNA"/>
</dbReference>
<dbReference type="PROSITE" id="PS50110">
    <property type="entry name" value="RESPONSE_REGULATORY"/>
    <property type="match status" value="1"/>
</dbReference>
<dbReference type="CDD" id="cd17536">
    <property type="entry name" value="REC_YesN-like"/>
    <property type="match status" value="1"/>
</dbReference>
<organism evidence="9 10">
    <name type="scientific">Clostridium zeae</name>
    <dbReference type="NCBI Taxonomy" id="2759022"/>
    <lineage>
        <taxon>Bacteria</taxon>
        <taxon>Bacillati</taxon>
        <taxon>Bacillota</taxon>
        <taxon>Clostridia</taxon>
        <taxon>Eubacteriales</taxon>
        <taxon>Clostridiaceae</taxon>
        <taxon>Clostridium</taxon>
    </lineage>
</organism>
<dbReference type="SMART" id="SM00448">
    <property type="entry name" value="REC"/>
    <property type="match status" value="1"/>
</dbReference>
<accession>A0ABQ1E8K2</accession>
<dbReference type="Gene3D" id="3.40.50.2300">
    <property type="match status" value="1"/>
</dbReference>
<dbReference type="InterPro" id="IPR009057">
    <property type="entry name" value="Homeodomain-like_sf"/>
</dbReference>
<evidence type="ECO:0000259" key="7">
    <source>
        <dbReference type="PROSITE" id="PS01124"/>
    </source>
</evidence>
<dbReference type="SUPFAM" id="SSF46689">
    <property type="entry name" value="Homeodomain-like"/>
    <property type="match status" value="2"/>
</dbReference>
<keyword evidence="4" id="KW-0804">Transcription</keyword>
<dbReference type="Proteomes" id="UP000663802">
    <property type="component" value="Unassembled WGS sequence"/>
</dbReference>
<dbReference type="PANTHER" id="PTHR43280">
    <property type="entry name" value="ARAC-FAMILY TRANSCRIPTIONAL REGULATOR"/>
    <property type="match status" value="1"/>
</dbReference>
<dbReference type="Pfam" id="PF12833">
    <property type="entry name" value="HTH_18"/>
    <property type="match status" value="1"/>
</dbReference>
<keyword evidence="10" id="KW-1185">Reference proteome</keyword>
<evidence type="ECO:0000256" key="6">
    <source>
        <dbReference type="PROSITE-ProRule" id="PRU00169"/>
    </source>
</evidence>
<feature type="domain" description="Response regulatory" evidence="8">
    <location>
        <begin position="1"/>
        <end position="110"/>
    </location>
</feature>
<dbReference type="InterPro" id="IPR011006">
    <property type="entry name" value="CheY-like_superfamily"/>
</dbReference>
<evidence type="ECO:0000313" key="9">
    <source>
        <dbReference type="EMBL" id="GFZ31088.1"/>
    </source>
</evidence>
<dbReference type="SMART" id="SM00342">
    <property type="entry name" value="HTH_ARAC"/>
    <property type="match status" value="1"/>
</dbReference>
<keyword evidence="3" id="KW-0238">DNA-binding</keyword>
<dbReference type="PROSITE" id="PS00041">
    <property type="entry name" value="HTH_ARAC_FAMILY_1"/>
    <property type="match status" value="1"/>
</dbReference>
<evidence type="ECO:0000256" key="5">
    <source>
        <dbReference type="ARBA" id="ARBA00024867"/>
    </source>
</evidence>
<protein>
    <recommendedName>
        <fullName evidence="1">Stage 0 sporulation protein A homolog</fullName>
    </recommendedName>
</protein>
<evidence type="ECO:0000256" key="1">
    <source>
        <dbReference type="ARBA" id="ARBA00018672"/>
    </source>
</evidence>
<sequence>MLTAEVIRDSINWSMFGIHEVSMAHNVIGAQKLFEEKVPDIVICDIEMPKGTGIDLIKWARSNNYKSEFIFLTCHESFEFASTALEYNAISYITKPFNIDKTEMAILKAVEKIKKESYLHRYSEYGQYWLDNKRLMIENFCRELLFFSIPAEEEIVLEEISRRKIPLSIDASYYLVLISVVKSENQTIVLDDKTFEYSLKKILSEVLIDEFDLGYTVHYVTERNHNVAIVIQDKYSVEEIKEQCISLIEKYEKYLKCSATCYIGSKSPITSLGKNRVELEEMDQNNIIFRSKVFFQGEKNSLTLNAQYSIDTVLLNSMLEKRDKLNIVNYIKKELELLVAKNNLDVSVMRSIHQDFMQIIYAFLYKREIQAHKLFSDKISQKLNFSADNSIFDMMKWVHFIVTKTIDYAEEAEKSQSIIEKSKKYIHDNFNENITKNDVAAKVFLTPDYVAKLFKAEVGIAIKEYINQCRIERAKELLISSNTSISIIASEVGFDNFSYFSTIFKKLTGVSPYSYRKKDEK</sequence>
<feature type="modified residue" description="4-aspartylphosphate" evidence="6">
    <location>
        <position position="45"/>
    </location>
</feature>
<dbReference type="Pfam" id="PF00072">
    <property type="entry name" value="Response_reg"/>
    <property type="match status" value="1"/>
</dbReference>
<evidence type="ECO:0000259" key="8">
    <source>
        <dbReference type="PROSITE" id="PS50110"/>
    </source>
</evidence>
<gene>
    <name evidence="9" type="ORF">CSC2_16140</name>
</gene>
<evidence type="ECO:0000256" key="3">
    <source>
        <dbReference type="ARBA" id="ARBA00023125"/>
    </source>
</evidence>
<comment type="function">
    <text evidence="5">May play the central regulatory role in sporulation. It may be an element of the effector pathway responsible for the activation of sporulation genes in response to nutritional stress. Spo0A may act in concert with spo0H (a sigma factor) to control the expression of some genes that are critical to the sporulation process.</text>
</comment>
<dbReference type="InterPro" id="IPR020449">
    <property type="entry name" value="Tscrpt_reg_AraC-type_HTH"/>
</dbReference>
<keyword evidence="2" id="KW-0805">Transcription regulation</keyword>
<dbReference type="PRINTS" id="PR00032">
    <property type="entry name" value="HTHARAC"/>
</dbReference>
<dbReference type="PANTHER" id="PTHR43280:SF2">
    <property type="entry name" value="HTH-TYPE TRANSCRIPTIONAL REGULATOR EXSA"/>
    <property type="match status" value="1"/>
</dbReference>
<dbReference type="Gene3D" id="1.10.10.60">
    <property type="entry name" value="Homeodomain-like"/>
    <property type="match status" value="2"/>
</dbReference>
<dbReference type="SUPFAM" id="SSF52172">
    <property type="entry name" value="CheY-like"/>
    <property type="match status" value="1"/>
</dbReference>
<evidence type="ECO:0000256" key="2">
    <source>
        <dbReference type="ARBA" id="ARBA00023015"/>
    </source>
</evidence>
<dbReference type="InterPro" id="IPR018060">
    <property type="entry name" value="HTH_AraC"/>
</dbReference>